<proteinExistence type="predicted"/>
<accession>A0A239HUW4</accession>
<protein>
    <submittedName>
        <fullName evidence="1">Uncharacterized protein</fullName>
    </submittedName>
</protein>
<dbReference type="Gene3D" id="3.20.20.80">
    <property type="entry name" value="Glycosidases"/>
    <property type="match status" value="1"/>
</dbReference>
<evidence type="ECO:0000313" key="1">
    <source>
        <dbReference type="EMBL" id="SNS85042.1"/>
    </source>
</evidence>
<dbReference type="Proteomes" id="UP000198280">
    <property type="component" value="Unassembled WGS sequence"/>
</dbReference>
<evidence type="ECO:0000313" key="2">
    <source>
        <dbReference type="Proteomes" id="UP000198280"/>
    </source>
</evidence>
<organism evidence="1 2">
    <name type="scientific">Actinacidiphila glaucinigra</name>
    <dbReference type="NCBI Taxonomy" id="235986"/>
    <lineage>
        <taxon>Bacteria</taxon>
        <taxon>Bacillati</taxon>
        <taxon>Actinomycetota</taxon>
        <taxon>Actinomycetes</taxon>
        <taxon>Kitasatosporales</taxon>
        <taxon>Streptomycetaceae</taxon>
        <taxon>Actinacidiphila</taxon>
    </lineage>
</organism>
<dbReference type="EMBL" id="FZOF01000009">
    <property type="protein sequence ID" value="SNS85042.1"/>
    <property type="molecule type" value="Genomic_DNA"/>
</dbReference>
<reference evidence="1 2" key="1">
    <citation type="submission" date="2017-06" db="EMBL/GenBank/DDBJ databases">
        <authorList>
            <person name="Kim H.J."/>
            <person name="Triplett B.A."/>
        </authorList>
    </citation>
    <scope>NUCLEOTIDE SEQUENCE [LARGE SCALE GENOMIC DNA]</scope>
    <source>
        <strain evidence="1 2">CGMCC 4.1858</strain>
    </source>
</reference>
<sequence length="141" mass="15308">MAGAGRFATAAVGPVAAEAWASCGPLEEVLPVLRVERDRAAGERVPRCHDHAFPLRPGTEELQWYGLAWWRQPRTEPNRRRFLTVSELIAVRVEDDEVFAATHATLLRLTPCAWSCPAPDLPGRGTAGPAAQIVCPAGRGM</sequence>
<name>A0A239HUW4_9ACTN</name>
<dbReference type="Gene3D" id="3.30.1590.10">
    <property type="entry name" value="Maltooligosyl trehalose synthase, domain 2"/>
    <property type="match status" value="1"/>
</dbReference>
<keyword evidence="2" id="KW-1185">Reference proteome</keyword>
<gene>
    <name evidence="1" type="ORF">SAMN05216252_109108</name>
</gene>
<dbReference type="AlphaFoldDB" id="A0A239HUW4"/>